<sequence length="104" mass="11662">MVISGIEELCVERGIWNGSCGRALRAVALMNCPIAELGHTDSSRYIASPPSWQTNSLEMLGTFKTNAPRDLTKWFLHLPRVGNHHEVMVNNAGILLRLFLWRSS</sequence>
<comment type="caution">
    <text evidence="1">The sequence shown here is derived from an EMBL/GenBank/DDBJ whole genome shotgun (WGS) entry which is preliminary data.</text>
</comment>
<proteinExistence type="predicted"/>
<name>A0A016RSG4_9BILA</name>
<reference evidence="2" key="1">
    <citation type="journal article" date="2015" name="Nat. Genet.">
        <title>The genome and transcriptome of the zoonotic hookworm Ancylostoma ceylanicum identify infection-specific gene families.</title>
        <authorList>
            <person name="Schwarz E.M."/>
            <person name="Hu Y."/>
            <person name="Antoshechkin I."/>
            <person name="Miller M.M."/>
            <person name="Sternberg P.W."/>
            <person name="Aroian R.V."/>
        </authorList>
    </citation>
    <scope>NUCLEOTIDE SEQUENCE</scope>
    <source>
        <strain evidence="2">HY135</strain>
    </source>
</reference>
<keyword evidence="2" id="KW-1185">Reference proteome</keyword>
<gene>
    <name evidence="1" type="primary">Acey_s0387.g484</name>
    <name evidence="1" type="ORF">Y032_0387g484</name>
</gene>
<evidence type="ECO:0000313" key="1">
    <source>
        <dbReference type="EMBL" id="EYB81335.1"/>
    </source>
</evidence>
<dbReference type="Proteomes" id="UP000024635">
    <property type="component" value="Unassembled WGS sequence"/>
</dbReference>
<protein>
    <submittedName>
        <fullName evidence="1">Uncharacterized protein</fullName>
    </submittedName>
</protein>
<organism evidence="1 2">
    <name type="scientific">Ancylostoma ceylanicum</name>
    <dbReference type="NCBI Taxonomy" id="53326"/>
    <lineage>
        <taxon>Eukaryota</taxon>
        <taxon>Metazoa</taxon>
        <taxon>Ecdysozoa</taxon>
        <taxon>Nematoda</taxon>
        <taxon>Chromadorea</taxon>
        <taxon>Rhabditida</taxon>
        <taxon>Rhabditina</taxon>
        <taxon>Rhabditomorpha</taxon>
        <taxon>Strongyloidea</taxon>
        <taxon>Ancylostomatidae</taxon>
        <taxon>Ancylostomatinae</taxon>
        <taxon>Ancylostoma</taxon>
    </lineage>
</organism>
<accession>A0A016RSG4</accession>
<dbReference type="AlphaFoldDB" id="A0A016RSG4"/>
<evidence type="ECO:0000313" key="2">
    <source>
        <dbReference type="Proteomes" id="UP000024635"/>
    </source>
</evidence>
<dbReference type="EMBL" id="JARK01001723">
    <property type="protein sequence ID" value="EYB81335.1"/>
    <property type="molecule type" value="Genomic_DNA"/>
</dbReference>